<dbReference type="Gene3D" id="3.40.50.970">
    <property type="match status" value="2"/>
</dbReference>
<dbReference type="Pfam" id="PF02775">
    <property type="entry name" value="TPP_enzyme_C"/>
    <property type="match status" value="1"/>
</dbReference>
<feature type="domain" description="Thiamine pyrophosphate enzyme N-terminal TPP-binding" evidence="6">
    <location>
        <begin position="22"/>
        <end position="131"/>
    </location>
</feature>
<evidence type="ECO:0000259" key="4">
    <source>
        <dbReference type="Pfam" id="PF00205"/>
    </source>
</evidence>
<keyword evidence="2 3" id="KW-0786">Thiamine pyrophosphate</keyword>
<dbReference type="PANTHER" id="PTHR18968">
    <property type="entry name" value="THIAMINE PYROPHOSPHATE ENZYMES"/>
    <property type="match status" value="1"/>
</dbReference>
<gene>
    <name evidence="7" type="ORF">GCM10020367_43950</name>
</gene>
<keyword evidence="8" id="KW-1185">Reference proteome</keyword>
<dbReference type="InterPro" id="IPR029035">
    <property type="entry name" value="DHS-like_NAD/FAD-binding_dom"/>
</dbReference>
<feature type="domain" description="Thiamine pyrophosphate enzyme TPP-binding" evidence="5">
    <location>
        <begin position="409"/>
        <end position="557"/>
    </location>
</feature>
<protein>
    <submittedName>
        <fullName evidence="7">Thiamine pyrophosphate-binding protein</fullName>
    </submittedName>
</protein>
<reference evidence="8" key="1">
    <citation type="journal article" date="2019" name="Int. J. Syst. Evol. Microbiol.">
        <title>The Global Catalogue of Microorganisms (GCM) 10K type strain sequencing project: providing services to taxonomists for standard genome sequencing and annotation.</title>
        <authorList>
            <consortium name="The Broad Institute Genomics Platform"/>
            <consortium name="The Broad Institute Genome Sequencing Center for Infectious Disease"/>
            <person name="Wu L."/>
            <person name="Ma J."/>
        </authorList>
    </citation>
    <scope>NUCLEOTIDE SEQUENCE [LARGE SCALE GENOMIC DNA]</scope>
    <source>
        <strain evidence="8">JCM 9651</strain>
    </source>
</reference>
<comment type="similarity">
    <text evidence="1 3">Belongs to the TPP enzyme family.</text>
</comment>
<dbReference type="InterPro" id="IPR045229">
    <property type="entry name" value="TPP_enz"/>
</dbReference>
<dbReference type="Pfam" id="PF02776">
    <property type="entry name" value="TPP_enzyme_N"/>
    <property type="match status" value="1"/>
</dbReference>
<proteinExistence type="inferred from homology"/>
<evidence type="ECO:0000256" key="2">
    <source>
        <dbReference type="ARBA" id="ARBA00023052"/>
    </source>
</evidence>
<dbReference type="InterPro" id="IPR029061">
    <property type="entry name" value="THDP-binding"/>
</dbReference>
<dbReference type="Pfam" id="PF00205">
    <property type="entry name" value="TPP_enzyme_M"/>
    <property type="match status" value="1"/>
</dbReference>
<organism evidence="7 8">
    <name type="scientific">Streptomyces sannanensis</name>
    <dbReference type="NCBI Taxonomy" id="285536"/>
    <lineage>
        <taxon>Bacteria</taxon>
        <taxon>Bacillati</taxon>
        <taxon>Actinomycetota</taxon>
        <taxon>Actinomycetes</taxon>
        <taxon>Kitasatosporales</taxon>
        <taxon>Streptomycetaceae</taxon>
        <taxon>Streptomyces</taxon>
    </lineage>
</organism>
<evidence type="ECO:0000313" key="7">
    <source>
        <dbReference type="EMBL" id="GAA3375584.1"/>
    </source>
</evidence>
<evidence type="ECO:0000259" key="5">
    <source>
        <dbReference type="Pfam" id="PF02775"/>
    </source>
</evidence>
<comment type="caution">
    <text evidence="7">The sequence shown here is derived from an EMBL/GenBank/DDBJ whole genome shotgun (WGS) entry which is preliminary data.</text>
</comment>
<dbReference type="CDD" id="cd07035">
    <property type="entry name" value="TPP_PYR_POX_like"/>
    <property type="match status" value="1"/>
</dbReference>
<dbReference type="SUPFAM" id="SSF52467">
    <property type="entry name" value="DHS-like NAD/FAD-binding domain"/>
    <property type="match status" value="1"/>
</dbReference>
<dbReference type="EMBL" id="BAAAYL010000001">
    <property type="protein sequence ID" value="GAA3375584.1"/>
    <property type="molecule type" value="Genomic_DNA"/>
</dbReference>
<accession>A0ABP6SG80</accession>
<dbReference type="RefSeq" id="WP_345040293.1">
    <property type="nucleotide sequence ID" value="NZ_BAAAYL010000001.1"/>
</dbReference>
<dbReference type="PANTHER" id="PTHR18968:SF13">
    <property type="entry name" value="ACETOLACTATE SYNTHASE CATALYTIC SUBUNIT, MITOCHONDRIAL"/>
    <property type="match status" value="1"/>
</dbReference>
<name>A0ABP6SG80_9ACTN</name>
<evidence type="ECO:0000259" key="6">
    <source>
        <dbReference type="Pfam" id="PF02776"/>
    </source>
</evidence>
<dbReference type="InterPro" id="IPR012001">
    <property type="entry name" value="Thiamin_PyroP_enz_TPP-bd_dom"/>
</dbReference>
<dbReference type="SUPFAM" id="SSF52518">
    <property type="entry name" value="Thiamin diphosphate-binding fold (THDP-binding)"/>
    <property type="match status" value="2"/>
</dbReference>
<evidence type="ECO:0000256" key="3">
    <source>
        <dbReference type="RuleBase" id="RU362132"/>
    </source>
</evidence>
<dbReference type="Gene3D" id="3.40.50.1220">
    <property type="entry name" value="TPP-binding domain"/>
    <property type="match status" value="1"/>
</dbReference>
<evidence type="ECO:0000256" key="1">
    <source>
        <dbReference type="ARBA" id="ARBA00007812"/>
    </source>
</evidence>
<evidence type="ECO:0000313" key="8">
    <source>
        <dbReference type="Proteomes" id="UP001499990"/>
    </source>
</evidence>
<feature type="domain" description="Thiamine pyrophosphate enzyme central" evidence="4">
    <location>
        <begin position="208"/>
        <end position="338"/>
    </location>
</feature>
<dbReference type="InterPro" id="IPR012000">
    <property type="entry name" value="Thiamin_PyroP_enz_cen_dom"/>
</dbReference>
<dbReference type="Proteomes" id="UP001499990">
    <property type="component" value="Unassembled WGS sequence"/>
</dbReference>
<sequence length="588" mass="62617">MTTTSDNTQDNEQETVTGCWNAVVSLLERDGVRAAFGLPADDLDLLEAVNGTGIRFVLCRDQRNALFMATGYALQSGEPGIAFTGKGPAVTNTLTGLLEAKCSAAPVVLLSAGTAADRRGAGAFQELDQLSVIGPMVKWAARVDDPARLAPMLQRALLVAREGVPGPVYLELPDHLLTARIPLPAQPEDADAEQTVRPGTVQLGEDSAALRTLKSAERPVLLVGGGMRHHNGRRLLERLAEHMGAAVFCTASGRGAFDETHPQFCGLAGLYLPEAAGELWLDTDCVVALGSRLEETATFGWPKRIGKDVPVLQVNVDAAEFHTDYAGPKVLADAAALIAGQLARDSVCSPSPDWVQRVRTVHAGLHEQHRERLRELSAGTELHIAEVLAALADVLPDDLVLVQENGLQDMWSYRYPVHSCAADGGSIVPSEQTSLGFGAAAAAGVKTAAPDRPVVAFVGDGAFGLFESDLPTLADQRLGVLYVVLRNGGYGWLQSQLDQREKPLPQYRFADPAAPQPGARELPGLHQMTLDDKATLRADIEQAWKFCTSGRPVVLHVPVRLEDSLFGTAAAGGDFPLLPALDAKEGSE</sequence>
<dbReference type="CDD" id="cd00568">
    <property type="entry name" value="TPP_enzymes"/>
    <property type="match status" value="1"/>
</dbReference>
<dbReference type="InterPro" id="IPR011766">
    <property type="entry name" value="TPP_enzyme_TPP-bd"/>
</dbReference>